<dbReference type="NCBIfam" id="NF005915">
    <property type="entry name" value="PRK07908.1"/>
    <property type="match status" value="1"/>
</dbReference>
<dbReference type="InterPro" id="IPR004839">
    <property type="entry name" value="Aminotransferase_I/II_large"/>
</dbReference>
<dbReference type="InterPro" id="IPR015424">
    <property type="entry name" value="PyrdxlP-dep_Trfase"/>
</dbReference>
<dbReference type="Gene3D" id="3.90.1150.10">
    <property type="entry name" value="Aspartate Aminotransferase, domain 1"/>
    <property type="match status" value="1"/>
</dbReference>
<dbReference type="SUPFAM" id="SSF53383">
    <property type="entry name" value="PLP-dependent transferases"/>
    <property type="match status" value="1"/>
</dbReference>
<dbReference type="Pfam" id="PF00155">
    <property type="entry name" value="Aminotran_1_2"/>
    <property type="match status" value="1"/>
</dbReference>
<dbReference type="PANTHER" id="PTHR42885">
    <property type="entry name" value="HISTIDINOL-PHOSPHATE AMINOTRANSFERASE-RELATED"/>
    <property type="match status" value="1"/>
</dbReference>
<dbReference type="GO" id="GO:0030170">
    <property type="term" value="F:pyridoxal phosphate binding"/>
    <property type="evidence" value="ECO:0007669"/>
    <property type="project" value="InterPro"/>
</dbReference>
<reference evidence="4" key="2">
    <citation type="submission" date="2024-05" db="EMBL/GenBank/DDBJ databases">
        <authorList>
            <person name="Wolfe A."/>
        </authorList>
    </citation>
    <scope>NUCLEOTIDE SEQUENCE</scope>
    <source>
        <strain evidence="4">UMB1064</strain>
    </source>
</reference>
<feature type="domain" description="Aminotransferase class I/classII large" evidence="3">
    <location>
        <begin position="28"/>
        <end position="368"/>
    </location>
</feature>
<dbReference type="RefSeq" id="WP_284825640.1">
    <property type="nucleotide sequence ID" value="NZ_JASOOY020000011.1"/>
</dbReference>
<protein>
    <submittedName>
        <fullName evidence="4">Rv2231c family pyridoxal phosphate-dependent protein CobC</fullName>
        <ecNumber evidence="4">4.1.1.81</ecNumber>
    </submittedName>
</protein>
<dbReference type="PANTHER" id="PTHR42885:SF1">
    <property type="entry name" value="THREONINE-PHOSPHATE DECARBOXYLASE"/>
    <property type="match status" value="1"/>
</dbReference>
<dbReference type="CDD" id="cd00609">
    <property type="entry name" value="AAT_like"/>
    <property type="match status" value="1"/>
</dbReference>
<dbReference type="InterPro" id="IPR015421">
    <property type="entry name" value="PyrdxlP-dep_Trfase_major"/>
</dbReference>
<dbReference type="Proteomes" id="UP001223646">
    <property type="component" value="Unassembled WGS sequence"/>
</dbReference>
<keyword evidence="4" id="KW-0456">Lyase</keyword>
<dbReference type="Gene3D" id="3.40.640.10">
    <property type="entry name" value="Type I PLP-dependent aspartate aminotransferase-like (Major domain)"/>
    <property type="match status" value="1"/>
</dbReference>
<evidence type="ECO:0000256" key="1">
    <source>
        <dbReference type="ARBA" id="ARBA00001933"/>
    </source>
</evidence>
<comment type="cofactor">
    <cofactor evidence="1">
        <name>pyridoxal 5'-phosphate</name>
        <dbReference type="ChEBI" id="CHEBI:597326"/>
    </cofactor>
</comment>
<name>A0AAW9SUC4_CORAY</name>
<evidence type="ECO:0000259" key="3">
    <source>
        <dbReference type="Pfam" id="PF00155"/>
    </source>
</evidence>
<sequence>MLDDPLRYHGDQAAHGADLDFAVNVHGTTPQWLQHSLATSLGELAAYPSAQLDADVRAAIAANHNRSADEVLLLHGVAEGFSLLPHLGLPATIVQPQFTEPEAAFLAAGVEVDSLVLPSPYTLTPTLADVHENASFPHSQQLEGRMVIIGNPTNPTGVAHSADDLRGLAGRCGILVVDEAFMDVADGEIIRRCSLADCRPGEANRIPDNVIVFRSMTKTWAIAGLRCGYALGAPELLAQLARRRPHWPLGTLQLTAMAAIARRETELLPQIRAEIRQQRESMTQLLRAAGWQVLDSEAPFVLARPDAALSTHDGPGAAEVDVVKHEHLRQGLAERGVAVRRCDTFAGLDGSWWRLAVRDETSVRRLIAEVADLLSQN</sequence>
<reference evidence="4" key="1">
    <citation type="submission" date="2023-05" db="EMBL/GenBank/DDBJ databases">
        <authorList>
            <person name="Du J."/>
        </authorList>
    </citation>
    <scope>NUCLEOTIDE SEQUENCE</scope>
    <source>
        <strain evidence="4">UMB1064</strain>
    </source>
</reference>
<dbReference type="EC" id="4.1.1.81" evidence="4"/>
<proteinExistence type="predicted"/>
<dbReference type="InterPro" id="IPR015422">
    <property type="entry name" value="PyrdxlP-dep_Trfase_small"/>
</dbReference>
<dbReference type="GO" id="GO:0048472">
    <property type="term" value="F:threonine-phosphate decarboxylase activity"/>
    <property type="evidence" value="ECO:0007669"/>
    <property type="project" value="UniProtKB-EC"/>
</dbReference>
<keyword evidence="2" id="KW-0663">Pyridoxal phosphate</keyword>
<evidence type="ECO:0000256" key="2">
    <source>
        <dbReference type="ARBA" id="ARBA00022898"/>
    </source>
</evidence>
<accession>A0AAW9SUC4</accession>
<dbReference type="EMBL" id="JASOOY020000011">
    <property type="protein sequence ID" value="MEO3716748.1"/>
    <property type="molecule type" value="Genomic_DNA"/>
</dbReference>
<gene>
    <name evidence="4" type="primary">cobC</name>
    <name evidence="4" type="ORF">QP460_004000</name>
</gene>
<dbReference type="AlphaFoldDB" id="A0AAW9SUC4"/>
<evidence type="ECO:0000313" key="4">
    <source>
        <dbReference type="EMBL" id="MEO3716748.1"/>
    </source>
</evidence>
<comment type="caution">
    <text evidence="4">The sequence shown here is derived from an EMBL/GenBank/DDBJ whole genome shotgun (WGS) entry which is preliminary data.</text>
</comment>
<evidence type="ECO:0000313" key="5">
    <source>
        <dbReference type="Proteomes" id="UP001223646"/>
    </source>
</evidence>
<organism evidence="4 5">
    <name type="scientific">Corynebacterium amycolatum</name>
    <dbReference type="NCBI Taxonomy" id="43765"/>
    <lineage>
        <taxon>Bacteria</taxon>
        <taxon>Bacillati</taxon>
        <taxon>Actinomycetota</taxon>
        <taxon>Actinomycetes</taxon>
        <taxon>Mycobacteriales</taxon>
        <taxon>Corynebacteriaceae</taxon>
        <taxon>Corynebacterium</taxon>
    </lineage>
</organism>